<proteinExistence type="predicted"/>
<feature type="transmembrane region" description="Helical" evidence="1">
    <location>
        <begin position="66"/>
        <end position="89"/>
    </location>
</feature>
<feature type="transmembrane region" description="Helical" evidence="1">
    <location>
        <begin position="95"/>
        <end position="114"/>
    </location>
</feature>
<dbReference type="Proteomes" id="UP000321110">
    <property type="component" value="Unassembled WGS sequence"/>
</dbReference>
<protein>
    <submittedName>
        <fullName evidence="2">Uncharacterized protein</fullName>
    </submittedName>
</protein>
<evidence type="ECO:0000256" key="1">
    <source>
        <dbReference type="SAM" id="Phobius"/>
    </source>
</evidence>
<reference evidence="2 3" key="1">
    <citation type="submission" date="2018-09" db="EMBL/GenBank/DDBJ databases">
        <title>Metagenome Assembled Genomes from an Advanced Water Purification Facility.</title>
        <authorList>
            <person name="Stamps B.W."/>
            <person name="Spear J.R."/>
        </authorList>
    </citation>
    <scope>NUCLEOTIDE SEQUENCE [LARGE SCALE GENOMIC DNA]</scope>
    <source>
        <strain evidence="2">Bin_52_1</strain>
    </source>
</reference>
<dbReference type="EMBL" id="SSFO01000228">
    <property type="protein sequence ID" value="TXI30315.1"/>
    <property type="molecule type" value="Genomic_DNA"/>
</dbReference>
<gene>
    <name evidence="2" type="ORF">E6Q69_13625</name>
</gene>
<keyword evidence="1" id="KW-0472">Membrane</keyword>
<keyword evidence="1" id="KW-0812">Transmembrane</keyword>
<keyword evidence="1" id="KW-1133">Transmembrane helix</keyword>
<accession>A0A5C7W0Q0</accession>
<evidence type="ECO:0000313" key="2">
    <source>
        <dbReference type="EMBL" id="TXI30315.1"/>
    </source>
</evidence>
<sequence>MRAARHLLWVDCAAAATAAVFVLLLGPWLSEVYRLPRGLLLFIGVTNLLYASYSFTLALRGKRPRLLLYGLVAGNALWAGACVVMAVQFAGVASLFAQIHLVGEALFVGGLAACEWRWREQILHCRG</sequence>
<feature type="transmembrane region" description="Helical" evidence="1">
    <location>
        <begin position="38"/>
        <end position="59"/>
    </location>
</feature>
<organism evidence="2 3">
    <name type="scientific">Aquipseudomonas alcaligenes</name>
    <name type="common">Pseudomonas alcaligenes</name>
    <dbReference type="NCBI Taxonomy" id="43263"/>
    <lineage>
        <taxon>Bacteria</taxon>
        <taxon>Pseudomonadati</taxon>
        <taxon>Pseudomonadota</taxon>
        <taxon>Gammaproteobacteria</taxon>
        <taxon>Pseudomonadales</taxon>
        <taxon>Pseudomonadaceae</taxon>
        <taxon>Aquipseudomonas</taxon>
    </lineage>
</organism>
<feature type="transmembrane region" description="Helical" evidence="1">
    <location>
        <begin position="7"/>
        <end position="26"/>
    </location>
</feature>
<comment type="caution">
    <text evidence="2">The sequence shown here is derived from an EMBL/GenBank/DDBJ whole genome shotgun (WGS) entry which is preliminary data.</text>
</comment>
<name>A0A5C7W0Q0_AQUAC</name>
<dbReference type="AlphaFoldDB" id="A0A5C7W0Q0"/>
<evidence type="ECO:0000313" key="3">
    <source>
        <dbReference type="Proteomes" id="UP000321110"/>
    </source>
</evidence>